<dbReference type="InterPro" id="IPR015943">
    <property type="entry name" value="WD40/YVTN_repeat-like_dom_sf"/>
</dbReference>
<evidence type="ECO:0000256" key="4">
    <source>
        <dbReference type="SAM" id="MobiDB-lite"/>
    </source>
</evidence>
<feature type="compositionally biased region" description="Basic residues" evidence="4">
    <location>
        <begin position="368"/>
        <end position="387"/>
    </location>
</feature>
<evidence type="ECO:0000256" key="1">
    <source>
        <dbReference type="ARBA" id="ARBA00022574"/>
    </source>
</evidence>
<protein>
    <submittedName>
        <fullName evidence="5">WD40 repeat-like protein</fullName>
    </submittedName>
</protein>
<evidence type="ECO:0000256" key="3">
    <source>
        <dbReference type="PROSITE-ProRule" id="PRU00221"/>
    </source>
</evidence>
<dbReference type="Proteomes" id="UP000298138">
    <property type="component" value="Unassembled WGS sequence"/>
</dbReference>
<keyword evidence="1 3" id="KW-0853">WD repeat</keyword>
<accession>A0A4S2N304</accession>
<keyword evidence="6" id="KW-1185">Reference proteome</keyword>
<feature type="region of interest" description="Disordered" evidence="4">
    <location>
        <begin position="362"/>
        <end position="393"/>
    </location>
</feature>
<dbReference type="InterPro" id="IPR001680">
    <property type="entry name" value="WD40_rpt"/>
</dbReference>
<evidence type="ECO:0000313" key="5">
    <source>
        <dbReference type="EMBL" id="TGZ83530.1"/>
    </source>
</evidence>
<dbReference type="Gene3D" id="2.130.10.10">
    <property type="entry name" value="YVTN repeat-like/Quinoprotein amine dehydrogenase"/>
    <property type="match status" value="2"/>
</dbReference>
<name>A0A4S2N304_9PEZI</name>
<dbReference type="InParanoid" id="A0A4S2N304"/>
<dbReference type="PANTHER" id="PTHR22889:SF0">
    <property type="entry name" value="WD REPEAT-CONTAINING PROTEIN 89"/>
    <property type="match status" value="1"/>
</dbReference>
<keyword evidence="2" id="KW-0677">Repeat</keyword>
<dbReference type="InterPro" id="IPR039328">
    <property type="entry name" value="WDR89"/>
</dbReference>
<feature type="repeat" description="WD" evidence="3">
    <location>
        <begin position="154"/>
        <end position="187"/>
    </location>
</feature>
<dbReference type="SUPFAM" id="SSF50978">
    <property type="entry name" value="WD40 repeat-like"/>
    <property type="match status" value="1"/>
</dbReference>
<dbReference type="PROSITE" id="PS50294">
    <property type="entry name" value="WD_REPEATS_REGION"/>
    <property type="match status" value="1"/>
</dbReference>
<organism evidence="5 6">
    <name type="scientific">Ascodesmis nigricans</name>
    <dbReference type="NCBI Taxonomy" id="341454"/>
    <lineage>
        <taxon>Eukaryota</taxon>
        <taxon>Fungi</taxon>
        <taxon>Dikarya</taxon>
        <taxon>Ascomycota</taxon>
        <taxon>Pezizomycotina</taxon>
        <taxon>Pezizomycetes</taxon>
        <taxon>Pezizales</taxon>
        <taxon>Ascodesmidaceae</taxon>
        <taxon>Ascodesmis</taxon>
    </lineage>
</organism>
<dbReference type="InterPro" id="IPR036322">
    <property type="entry name" value="WD40_repeat_dom_sf"/>
</dbReference>
<reference evidence="5 6" key="1">
    <citation type="submission" date="2019-04" db="EMBL/GenBank/DDBJ databases">
        <title>Comparative genomics and transcriptomics to analyze fruiting body development in filamentous ascomycetes.</title>
        <authorList>
            <consortium name="DOE Joint Genome Institute"/>
            <person name="Lutkenhaus R."/>
            <person name="Traeger S."/>
            <person name="Breuer J."/>
            <person name="Kuo A."/>
            <person name="Lipzen A."/>
            <person name="Pangilinan J."/>
            <person name="Dilworth D."/>
            <person name="Sandor L."/>
            <person name="Poggeler S."/>
            <person name="Barry K."/>
            <person name="Grigoriev I.V."/>
            <person name="Nowrousian M."/>
        </authorList>
    </citation>
    <scope>NUCLEOTIDE SEQUENCE [LARGE SCALE GENOMIC DNA]</scope>
    <source>
        <strain evidence="5 6">CBS 389.68</strain>
    </source>
</reference>
<dbReference type="Pfam" id="PF00400">
    <property type="entry name" value="WD40"/>
    <property type="match status" value="3"/>
</dbReference>
<evidence type="ECO:0000313" key="6">
    <source>
        <dbReference type="Proteomes" id="UP000298138"/>
    </source>
</evidence>
<gene>
    <name evidence="5" type="ORF">EX30DRAFT_338156</name>
</gene>
<feature type="repeat" description="WD" evidence="3">
    <location>
        <begin position="74"/>
        <end position="91"/>
    </location>
</feature>
<dbReference type="PROSITE" id="PS50082">
    <property type="entry name" value="WD_REPEATS_2"/>
    <property type="match status" value="2"/>
</dbReference>
<dbReference type="STRING" id="341454.A0A4S2N304"/>
<dbReference type="PANTHER" id="PTHR22889">
    <property type="entry name" value="WD REPEAT-CONTAINING PROTEIN 89"/>
    <property type="match status" value="1"/>
</dbReference>
<dbReference type="EMBL" id="ML220113">
    <property type="protein sequence ID" value="TGZ83530.1"/>
    <property type="molecule type" value="Genomic_DNA"/>
</dbReference>
<dbReference type="OrthoDB" id="25131at2759"/>
<dbReference type="FunCoup" id="A0A4S2N304">
    <property type="interactions" value="700"/>
</dbReference>
<evidence type="ECO:0000256" key="2">
    <source>
        <dbReference type="ARBA" id="ARBA00022737"/>
    </source>
</evidence>
<dbReference type="SMART" id="SM00320">
    <property type="entry name" value="WD40"/>
    <property type="match status" value="3"/>
</dbReference>
<proteinExistence type="predicted"/>
<dbReference type="AlphaFoldDB" id="A0A4S2N304"/>
<sequence length="393" mass="43478">MSSQPTPVQATATSKLNLPEENSFYSLIRASSNSLAATASDDSLCTFDPATLSVRRRYTQIHGEGGVTCVRAVDENVIATSGRDGVVRMWDSRISSGKSAMELKTDDSSAILSLDFKTVDGIVAAGTEKPENKRQGGDIIIWDVRTRATKVRYTESHNDDVTELHFHPNSPNLLSGSTDGLINVYNLLAPPSTDRAKADDDVDDCVIQIINHTTSVHHAGFVFHSRAQKPDIFAVSHDEVLGVYELGNTESDSEDADRKMFGDVRKTLECEYVVDVIPRDFNGAIIPVGSHTKQTLELRPWTKKGLGIESWDFGKTHYRLVEAHQGEVVRSVLMDDPTGLIFTAGEDGTVMTWKPPMALEAVDEVGPARKKRKEKKEKDKGKKRKKNDRYIPY</sequence>